<dbReference type="SUPFAM" id="SSF52413">
    <property type="entry name" value="UDP-glucose/GDP-mannose dehydrogenase C-terminal domain"/>
    <property type="match status" value="1"/>
</dbReference>
<dbReference type="InterPro" id="IPR014027">
    <property type="entry name" value="UDP-Glc/GDP-Man_DH_C"/>
</dbReference>
<dbReference type="Pfam" id="PF03720">
    <property type="entry name" value="UDPG_MGDP_dh_C"/>
    <property type="match status" value="1"/>
</dbReference>
<dbReference type="InterPro" id="IPR017476">
    <property type="entry name" value="UDP-Glc/GDP-Man"/>
</dbReference>
<evidence type="ECO:0000256" key="4">
    <source>
        <dbReference type="PIRNR" id="PIRNR000124"/>
    </source>
</evidence>
<dbReference type="PIRSF" id="PIRSF000124">
    <property type="entry name" value="UDPglc_GDPman_dh"/>
    <property type="match status" value="1"/>
</dbReference>
<feature type="domain" description="UDP-glucose/GDP-mannose dehydrogenase C-terminal" evidence="5">
    <location>
        <begin position="314"/>
        <end position="415"/>
    </location>
</feature>
<evidence type="ECO:0000256" key="2">
    <source>
        <dbReference type="ARBA" id="ARBA00023002"/>
    </source>
</evidence>
<gene>
    <name evidence="6" type="ORF">H9631_04095</name>
</gene>
<protein>
    <submittedName>
        <fullName evidence="6">Nucleotide sugar dehydrogenase</fullName>
    </submittedName>
</protein>
<proteinExistence type="inferred from homology"/>
<dbReference type="SMART" id="SM00984">
    <property type="entry name" value="UDPG_MGDP_dh_C"/>
    <property type="match status" value="1"/>
</dbReference>
<dbReference type="InterPro" id="IPR028359">
    <property type="entry name" value="UDP_ManNAc/GlcNAc_DH"/>
</dbReference>
<keyword evidence="3" id="KW-0520">NAD</keyword>
<dbReference type="InterPro" id="IPR001732">
    <property type="entry name" value="UDP-Glc/GDP-Man_DH_N"/>
</dbReference>
<organism evidence="6 7">
    <name type="scientific">Bacillus norwichensis</name>
    <dbReference type="NCBI Taxonomy" id="2762217"/>
    <lineage>
        <taxon>Bacteria</taxon>
        <taxon>Bacillati</taxon>
        <taxon>Bacillota</taxon>
        <taxon>Bacilli</taxon>
        <taxon>Bacillales</taxon>
        <taxon>Bacillaceae</taxon>
        <taxon>Bacillus</taxon>
    </lineage>
</organism>
<dbReference type="Pfam" id="PF03721">
    <property type="entry name" value="UDPG_MGDP_dh_N"/>
    <property type="match status" value="1"/>
</dbReference>
<keyword evidence="7" id="KW-1185">Reference proteome</keyword>
<dbReference type="InterPro" id="IPR008927">
    <property type="entry name" value="6-PGluconate_DH-like_C_sf"/>
</dbReference>
<comment type="caution">
    <text evidence="6">The sequence shown here is derived from an EMBL/GenBank/DDBJ whole genome shotgun (WGS) entry which is preliminary data.</text>
</comment>
<dbReference type="InterPro" id="IPR036220">
    <property type="entry name" value="UDP-Glc/GDP-Man_DH_C_sf"/>
</dbReference>
<evidence type="ECO:0000259" key="5">
    <source>
        <dbReference type="SMART" id="SM00984"/>
    </source>
</evidence>
<evidence type="ECO:0000256" key="3">
    <source>
        <dbReference type="ARBA" id="ARBA00023027"/>
    </source>
</evidence>
<dbReference type="Proteomes" id="UP000648182">
    <property type="component" value="Unassembled WGS sequence"/>
</dbReference>
<dbReference type="InterPro" id="IPR014026">
    <property type="entry name" value="UDP-Glc/GDP-Man_DH_dimer"/>
</dbReference>
<accession>A0ABR8VHK4</accession>
<dbReference type="SUPFAM" id="SSF51735">
    <property type="entry name" value="NAD(P)-binding Rossmann-fold domains"/>
    <property type="match status" value="1"/>
</dbReference>
<dbReference type="NCBIfam" id="TIGR03026">
    <property type="entry name" value="NDP-sugDHase"/>
    <property type="match status" value="1"/>
</dbReference>
<keyword evidence="2" id="KW-0560">Oxidoreductase</keyword>
<dbReference type="InterPro" id="IPR036291">
    <property type="entry name" value="NAD(P)-bd_dom_sf"/>
</dbReference>
<comment type="similarity">
    <text evidence="1 4">Belongs to the UDP-glucose/GDP-mannose dehydrogenase family.</text>
</comment>
<reference evidence="6 7" key="1">
    <citation type="submission" date="2020-08" db="EMBL/GenBank/DDBJ databases">
        <title>A Genomic Blueprint of the Chicken Gut Microbiome.</title>
        <authorList>
            <person name="Gilroy R."/>
            <person name="Ravi A."/>
            <person name="Getino M."/>
            <person name="Pursley I."/>
            <person name="Horton D.L."/>
            <person name="Alikhan N.-F."/>
            <person name="Baker D."/>
            <person name="Gharbi K."/>
            <person name="Hall N."/>
            <person name="Watson M."/>
            <person name="Adriaenssens E.M."/>
            <person name="Foster-Nyarko E."/>
            <person name="Jarju S."/>
            <person name="Secka A."/>
            <person name="Antonio M."/>
            <person name="Oren A."/>
            <person name="Chaudhuri R."/>
            <person name="La Ragione R.M."/>
            <person name="Hildebrand F."/>
            <person name="Pallen M.J."/>
        </authorList>
    </citation>
    <scope>NUCLEOTIDE SEQUENCE [LARGE SCALE GENOMIC DNA]</scope>
    <source>
        <strain evidence="6 7">Sa1BUA2</strain>
    </source>
</reference>
<dbReference type="SUPFAM" id="SSF48179">
    <property type="entry name" value="6-phosphogluconate dehydrogenase C-terminal domain-like"/>
    <property type="match status" value="1"/>
</dbReference>
<dbReference type="PANTHER" id="PTHR43491:SF2">
    <property type="entry name" value="UDP-N-ACETYL-D-MANNOSAMINE DEHYDROGENASE"/>
    <property type="match status" value="1"/>
</dbReference>
<evidence type="ECO:0000256" key="1">
    <source>
        <dbReference type="ARBA" id="ARBA00006601"/>
    </source>
</evidence>
<sequence length="427" mass="46998">MIDRKIAVVGLGYVGLPVAVEFGKKQEIIGFDINENRIETLKSGVDTTNEVTEADLHDASINFTSNPENLRQADFIIIAVPTPITEDKQPDLTPLLKASETVGSYLSKGTIVVYESTVYPGATEEDCVPVLEKVSGMTCGEDFFVGYSPERINPGDKVHTFKTITKVVSGQNKEVLDIVAEVYDSVVDAGVHKASSIKVAEAAKVIENTQRDLNISLMNELAIIFDKLNIDTAEVLAASGTKWNFLNFTPGLVGGHCIGVDPYYLTHKAQKIGHHPEVILAGRKTNDNVGNFIATSLVKQMIKKNMPIQGSKVTVLGLTFKENVPDLRNTRVIDIVHELADFGVEVQVTDAHANSVEAYNEYGIDLIPYEELKPADAVVYAVPHEVYVEKGWEVFDHLLKHRKGIVVDVKSKLEKEACPESIQLWRL</sequence>
<dbReference type="PIRSF" id="PIRSF500136">
    <property type="entry name" value="UDP_ManNAc_DH"/>
    <property type="match status" value="1"/>
</dbReference>
<evidence type="ECO:0000313" key="7">
    <source>
        <dbReference type="Proteomes" id="UP000648182"/>
    </source>
</evidence>
<dbReference type="PANTHER" id="PTHR43491">
    <property type="entry name" value="UDP-N-ACETYL-D-MANNOSAMINE DEHYDROGENASE"/>
    <property type="match status" value="1"/>
</dbReference>
<dbReference type="EMBL" id="JACSPV010000005">
    <property type="protein sequence ID" value="MBD8004253.1"/>
    <property type="molecule type" value="Genomic_DNA"/>
</dbReference>
<evidence type="ECO:0000313" key="6">
    <source>
        <dbReference type="EMBL" id="MBD8004253.1"/>
    </source>
</evidence>
<name>A0ABR8VHK4_9BACI</name>
<dbReference type="Gene3D" id="3.40.50.720">
    <property type="entry name" value="NAD(P)-binding Rossmann-like Domain"/>
    <property type="match status" value="2"/>
</dbReference>
<dbReference type="Pfam" id="PF00984">
    <property type="entry name" value="UDPG_MGDP_dh"/>
    <property type="match status" value="1"/>
</dbReference>